<evidence type="ECO:0000256" key="1">
    <source>
        <dbReference type="SAM" id="Phobius"/>
    </source>
</evidence>
<reference evidence="2 3" key="1">
    <citation type="journal article" date="2018" name="Nat. Genet.">
        <title>The Rosa genome provides new insights in the design of modern roses.</title>
        <authorList>
            <person name="Bendahmane M."/>
        </authorList>
    </citation>
    <scope>NUCLEOTIDE SEQUENCE [LARGE SCALE GENOMIC DNA]</scope>
    <source>
        <strain evidence="3">cv. Old Blush</strain>
    </source>
</reference>
<keyword evidence="1" id="KW-0812">Transmembrane</keyword>
<evidence type="ECO:0000313" key="2">
    <source>
        <dbReference type="EMBL" id="PRQ60974.1"/>
    </source>
</evidence>
<feature type="transmembrane region" description="Helical" evidence="1">
    <location>
        <begin position="20"/>
        <end position="40"/>
    </location>
</feature>
<name>A0A2P6SQL2_ROSCH</name>
<protein>
    <submittedName>
        <fullName evidence="2">Uncharacterized protein</fullName>
    </submittedName>
</protein>
<keyword evidence="3" id="KW-1185">Reference proteome</keyword>
<comment type="caution">
    <text evidence="2">The sequence shown here is derived from an EMBL/GenBank/DDBJ whole genome shotgun (WGS) entry which is preliminary data.</text>
</comment>
<evidence type="ECO:0000313" key="3">
    <source>
        <dbReference type="Proteomes" id="UP000238479"/>
    </source>
</evidence>
<proteinExistence type="predicted"/>
<keyword evidence="1" id="KW-1133">Transmembrane helix</keyword>
<gene>
    <name evidence="2" type="ORF">RchiOBHm_Chr0c19g0500061</name>
</gene>
<keyword evidence="1" id="KW-0472">Membrane</keyword>
<organism evidence="2 3">
    <name type="scientific">Rosa chinensis</name>
    <name type="common">China rose</name>
    <dbReference type="NCBI Taxonomy" id="74649"/>
    <lineage>
        <taxon>Eukaryota</taxon>
        <taxon>Viridiplantae</taxon>
        <taxon>Streptophyta</taxon>
        <taxon>Embryophyta</taxon>
        <taxon>Tracheophyta</taxon>
        <taxon>Spermatophyta</taxon>
        <taxon>Magnoliopsida</taxon>
        <taxon>eudicotyledons</taxon>
        <taxon>Gunneridae</taxon>
        <taxon>Pentapetalae</taxon>
        <taxon>rosids</taxon>
        <taxon>fabids</taxon>
        <taxon>Rosales</taxon>
        <taxon>Rosaceae</taxon>
        <taxon>Rosoideae</taxon>
        <taxon>Rosoideae incertae sedis</taxon>
        <taxon>Rosa</taxon>
    </lineage>
</organism>
<dbReference type="AlphaFoldDB" id="A0A2P6SQL2"/>
<dbReference type="Gramene" id="PRQ60974">
    <property type="protein sequence ID" value="PRQ60974"/>
    <property type="gene ID" value="RchiOBHm_Chr0c19g0500061"/>
</dbReference>
<dbReference type="EMBL" id="PDCK01000018">
    <property type="protein sequence ID" value="PRQ60974.1"/>
    <property type="molecule type" value="Genomic_DNA"/>
</dbReference>
<sequence length="51" mass="5893">MCLIGLLGMGRSWLEKLSMVMMVTHILSCFGIVMLFYLVIRALIAYWKLIL</sequence>
<accession>A0A2P6SQL2</accession>
<dbReference type="Proteomes" id="UP000238479">
    <property type="component" value="Unassembled WGS sequence"/>
</dbReference>